<dbReference type="Pfam" id="PF01546">
    <property type="entry name" value="Peptidase_M20"/>
    <property type="match status" value="1"/>
</dbReference>
<dbReference type="Gene3D" id="3.30.70.360">
    <property type="match status" value="1"/>
</dbReference>
<dbReference type="Proteomes" id="UP000247498">
    <property type="component" value="Unassembled WGS sequence"/>
</dbReference>
<dbReference type="GO" id="GO:0008233">
    <property type="term" value="F:peptidase activity"/>
    <property type="evidence" value="ECO:0007669"/>
    <property type="project" value="UniProtKB-KW"/>
</dbReference>
<evidence type="ECO:0000313" key="7">
    <source>
        <dbReference type="Proteomes" id="UP000247498"/>
    </source>
</evidence>
<proteinExistence type="predicted"/>
<feature type="domain" description="Peptidase M20 dimerisation" evidence="5">
    <location>
        <begin position="242"/>
        <end position="374"/>
    </location>
</feature>
<organism evidence="6 7">
    <name type="scientific">Raphidocelis subcapitata</name>
    <dbReference type="NCBI Taxonomy" id="307507"/>
    <lineage>
        <taxon>Eukaryota</taxon>
        <taxon>Viridiplantae</taxon>
        <taxon>Chlorophyta</taxon>
        <taxon>core chlorophytes</taxon>
        <taxon>Chlorophyceae</taxon>
        <taxon>CS clade</taxon>
        <taxon>Sphaeropleales</taxon>
        <taxon>Selenastraceae</taxon>
        <taxon>Raphidocelis</taxon>
    </lineage>
</organism>
<dbReference type="AlphaFoldDB" id="A0A2V0PKC0"/>
<dbReference type="Gene3D" id="3.40.630.10">
    <property type="entry name" value="Zn peptidases"/>
    <property type="match status" value="1"/>
</dbReference>
<evidence type="ECO:0000256" key="4">
    <source>
        <dbReference type="SAM" id="SignalP"/>
    </source>
</evidence>
<name>A0A2V0PKC0_9CHLO</name>
<dbReference type="InterPro" id="IPR011650">
    <property type="entry name" value="Peptidase_M20_dimer"/>
</dbReference>
<comment type="caution">
    <text evidence="6">The sequence shown here is derived from an EMBL/GenBank/DDBJ whole genome shotgun (WGS) entry which is preliminary data.</text>
</comment>
<dbReference type="EMBL" id="BDRX01000125">
    <property type="protein sequence ID" value="GBF98443.1"/>
    <property type="molecule type" value="Genomic_DNA"/>
</dbReference>
<sequence length="511" mass="53062">MTHRSRASRFGTLLLIALAHRAAAAAGATADAAAEAGAAAARAARYRGSALPAFRKDLLALAAIPSVSSLPQHADDVLAAADWLVSKLRAAGLGNVSLLPTEGAQPVVFAEHMGAGPDAPTVLIYGHYDVQPVDPLDLWTSPPFAPEERGGYFYGRGVDDDKGGLLNAVHAVESYLQAASEGGAPGRLPVNVKFLLEGQEEIGSPNLAPFLTRHAALFADADVALSADGGQISEAQPGIPTGFRGAIGLQVDIVTAGIDMHSGMKGGSVQNAAHALIQLLATLRDPSTGRVAVSGFYESVVEPDADDRDDMEVGGWYRPTLEVVGMGSGFSGQGIKTIVPASSFAKLSARLVPNQAPEEVAGKVEAHLRAHAPPLANLTVTVMGFRADPWRSPRRTPGNVAAARALRKVMGAEPLFFKDGGTVPALAYLDSLLGLPTTVFAFCLGERIHAPNERLKVSMFDLGSLGWIELLSELGATGKAAFAEAKAARARGAAAAAAEEEEEQGGARDEL</sequence>
<protein>
    <recommendedName>
        <fullName evidence="5">Peptidase M20 dimerisation domain-containing protein</fullName>
    </recommendedName>
</protein>
<dbReference type="SUPFAM" id="SSF53187">
    <property type="entry name" value="Zn-dependent exopeptidases"/>
    <property type="match status" value="1"/>
</dbReference>
<dbReference type="GO" id="GO:0046872">
    <property type="term" value="F:metal ion binding"/>
    <property type="evidence" value="ECO:0007669"/>
    <property type="project" value="UniProtKB-KW"/>
</dbReference>
<accession>A0A2V0PKC0</accession>
<evidence type="ECO:0000259" key="5">
    <source>
        <dbReference type="Pfam" id="PF07687"/>
    </source>
</evidence>
<reference evidence="6 7" key="1">
    <citation type="journal article" date="2018" name="Sci. Rep.">
        <title>Raphidocelis subcapitata (=Pseudokirchneriella subcapitata) provides an insight into genome evolution and environmental adaptations in the Sphaeropleales.</title>
        <authorList>
            <person name="Suzuki S."/>
            <person name="Yamaguchi H."/>
            <person name="Nakajima N."/>
            <person name="Kawachi M."/>
        </authorList>
    </citation>
    <scope>NUCLEOTIDE SEQUENCE [LARGE SCALE GENOMIC DNA]</scope>
    <source>
        <strain evidence="6 7">NIES-35</strain>
    </source>
</reference>
<feature type="signal peptide" evidence="4">
    <location>
        <begin position="1"/>
        <end position="24"/>
    </location>
</feature>
<keyword evidence="4" id="KW-0732">Signal</keyword>
<evidence type="ECO:0000256" key="2">
    <source>
        <dbReference type="ARBA" id="ARBA00022723"/>
    </source>
</evidence>
<dbReference type="InParanoid" id="A0A2V0PKC0"/>
<dbReference type="GO" id="GO:0006508">
    <property type="term" value="P:proteolysis"/>
    <property type="evidence" value="ECO:0007669"/>
    <property type="project" value="UniProtKB-KW"/>
</dbReference>
<keyword evidence="2" id="KW-0479">Metal-binding</keyword>
<evidence type="ECO:0000256" key="1">
    <source>
        <dbReference type="ARBA" id="ARBA00022670"/>
    </source>
</evidence>
<gene>
    <name evidence="6" type="ORF">Rsub_11088</name>
</gene>
<dbReference type="PANTHER" id="PTHR43270">
    <property type="entry name" value="BETA-ALA-HIS DIPEPTIDASE"/>
    <property type="match status" value="1"/>
</dbReference>
<keyword evidence="7" id="KW-1185">Reference proteome</keyword>
<dbReference type="OrthoDB" id="3064516at2759"/>
<dbReference type="InterPro" id="IPR051458">
    <property type="entry name" value="Cyt/Met_Dipeptidase"/>
</dbReference>
<dbReference type="STRING" id="307507.A0A2V0PKC0"/>
<dbReference type="PANTHER" id="PTHR43270:SF12">
    <property type="entry name" value="SUCCINYL-DIAMINOPIMELATE DESUCCINYLASE"/>
    <property type="match status" value="1"/>
</dbReference>
<dbReference type="Pfam" id="PF07687">
    <property type="entry name" value="M20_dimer"/>
    <property type="match status" value="1"/>
</dbReference>
<keyword evidence="3" id="KW-0378">Hydrolase</keyword>
<dbReference type="InterPro" id="IPR002933">
    <property type="entry name" value="Peptidase_M20"/>
</dbReference>
<keyword evidence="1" id="KW-0645">Protease</keyword>
<feature type="chain" id="PRO_5016151109" description="Peptidase M20 dimerisation domain-containing protein" evidence="4">
    <location>
        <begin position="25"/>
        <end position="511"/>
    </location>
</feature>
<evidence type="ECO:0000313" key="6">
    <source>
        <dbReference type="EMBL" id="GBF98443.1"/>
    </source>
</evidence>
<evidence type="ECO:0000256" key="3">
    <source>
        <dbReference type="ARBA" id="ARBA00022801"/>
    </source>
</evidence>